<reference evidence="3 4" key="1">
    <citation type="journal article" date="2009" name="Stand. Genomic Sci.">
        <title>Complete genome sequence of Sanguibacter keddieii type strain (ST-74).</title>
        <authorList>
            <person name="Ivanova N."/>
            <person name="Sikorski J."/>
            <person name="Sims D."/>
            <person name="Brettin T."/>
            <person name="Detter J.C."/>
            <person name="Han C."/>
            <person name="Lapidus A."/>
            <person name="Copeland A."/>
            <person name="Glavina Del Rio T."/>
            <person name="Nolan M."/>
            <person name="Chen F."/>
            <person name="Lucas S."/>
            <person name="Tice H."/>
            <person name="Cheng J.F."/>
            <person name="Bruce D."/>
            <person name="Goodwin L."/>
            <person name="Pitluck S."/>
            <person name="Pati A."/>
            <person name="Mavromatis K."/>
            <person name="Chen A."/>
            <person name="Palaniappan K."/>
            <person name="D'haeseleer P."/>
            <person name="Chain P."/>
            <person name="Bristow J."/>
            <person name="Eisen J.A."/>
            <person name="Markowitz V."/>
            <person name="Hugenholtz P."/>
            <person name="Goker M."/>
            <person name="Pukall R."/>
            <person name="Klenk H.P."/>
            <person name="Kyrpides N.C."/>
        </authorList>
    </citation>
    <scope>NUCLEOTIDE SEQUENCE [LARGE SCALE GENOMIC DNA]</scope>
    <source>
        <strain evidence="4">ATCC 51767 / DSM 10542 / NCFB 3025 / ST-74</strain>
    </source>
</reference>
<name>D1BBB5_SANKS</name>
<evidence type="ECO:0008006" key="5">
    <source>
        <dbReference type="Google" id="ProtNLM"/>
    </source>
</evidence>
<proteinExistence type="predicted"/>
<sequence length="104" mass="11544">MPFIIYSVLRLALIVAVGFVLYLVGMRGWLLGVVAIVVALLVSYLALRRQREAAALYLATRRSDRQASGVQLNERLDRDNAAEDEAVDGRTAPVTSERETEPEK</sequence>
<evidence type="ECO:0000313" key="3">
    <source>
        <dbReference type="EMBL" id="ACZ20681.1"/>
    </source>
</evidence>
<dbReference type="Pfam" id="PF14012">
    <property type="entry name" value="DUF4229"/>
    <property type="match status" value="1"/>
</dbReference>
<evidence type="ECO:0000256" key="1">
    <source>
        <dbReference type="SAM" id="MobiDB-lite"/>
    </source>
</evidence>
<keyword evidence="2" id="KW-1133">Transmembrane helix</keyword>
<feature type="transmembrane region" description="Helical" evidence="2">
    <location>
        <begin position="7"/>
        <end position="23"/>
    </location>
</feature>
<dbReference type="STRING" id="446469.Sked_07250"/>
<accession>D1BBB5</accession>
<dbReference type="EMBL" id="CP001819">
    <property type="protein sequence ID" value="ACZ20681.1"/>
    <property type="molecule type" value="Genomic_DNA"/>
</dbReference>
<feature type="transmembrane region" description="Helical" evidence="2">
    <location>
        <begin position="29"/>
        <end position="47"/>
    </location>
</feature>
<gene>
    <name evidence="3" type="ordered locus">Sked_07250</name>
</gene>
<keyword evidence="2" id="KW-0472">Membrane</keyword>
<dbReference type="HOGENOM" id="CLU_173930_0_0_11"/>
<evidence type="ECO:0000256" key="2">
    <source>
        <dbReference type="SAM" id="Phobius"/>
    </source>
</evidence>
<evidence type="ECO:0000313" key="4">
    <source>
        <dbReference type="Proteomes" id="UP000000322"/>
    </source>
</evidence>
<dbReference type="InterPro" id="IPR025323">
    <property type="entry name" value="DUF4229"/>
</dbReference>
<keyword evidence="2" id="KW-0812">Transmembrane</keyword>
<organism evidence="3 4">
    <name type="scientific">Sanguibacter keddieii (strain ATCC 51767 / DSM 10542 / NCFB 3025 / ST-74)</name>
    <dbReference type="NCBI Taxonomy" id="446469"/>
    <lineage>
        <taxon>Bacteria</taxon>
        <taxon>Bacillati</taxon>
        <taxon>Actinomycetota</taxon>
        <taxon>Actinomycetes</taxon>
        <taxon>Micrococcales</taxon>
        <taxon>Sanguibacteraceae</taxon>
        <taxon>Sanguibacter</taxon>
    </lineage>
</organism>
<dbReference type="AlphaFoldDB" id="D1BBB5"/>
<keyword evidence="4" id="KW-1185">Reference proteome</keyword>
<dbReference type="Proteomes" id="UP000000322">
    <property type="component" value="Chromosome"/>
</dbReference>
<feature type="region of interest" description="Disordered" evidence="1">
    <location>
        <begin position="62"/>
        <end position="104"/>
    </location>
</feature>
<dbReference type="OrthoDB" id="5149816at2"/>
<protein>
    <recommendedName>
        <fullName evidence="5">DUF4229 domain-containing protein</fullName>
    </recommendedName>
</protein>
<dbReference type="RefSeq" id="WP_012865750.1">
    <property type="nucleotide sequence ID" value="NC_013521.1"/>
</dbReference>
<dbReference type="KEGG" id="ske:Sked_07250"/>